<gene>
    <name evidence="2" type="ORF">DVR09_00705</name>
</gene>
<evidence type="ECO:0000313" key="2">
    <source>
        <dbReference type="EMBL" id="AXK41043.1"/>
    </source>
</evidence>
<evidence type="ECO:0000313" key="3">
    <source>
        <dbReference type="Proteomes" id="UP000254508"/>
    </source>
</evidence>
<protein>
    <submittedName>
        <fullName evidence="2">Uncharacterized protein</fullName>
    </submittedName>
</protein>
<organism evidence="2 3">
    <name type="scientific">Erythrobacter aureus</name>
    <dbReference type="NCBI Taxonomy" id="2182384"/>
    <lineage>
        <taxon>Bacteria</taxon>
        <taxon>Pseudomonadati</taxon>
        <taxon>Pseudomonadota</taxon>
        <taxon>Alphaproteobacteria</taxon>
        <taxon>Sphingomonadales</taxon>
        <taxon>Erythrobacteraceae</taxon>
        <taxon>Erythrobacter/Porphyrobacter group</taxon>
        <taxon>Erythrobacter</taxon>
    </lineage>
</organism>
<dbReference type="NCBIfam" id="NF041373">
    <property type="entry name" value="HGG_STG"/>
    <property type="match status" value="1"/>
</dbReference>
<dbReference type="Proteomes" id="UP000254508">
    <property type="component" value="Chromosome"/>
</dbReference>
<dbReference type="EMBL" id="CP031357">
    <property type="protein sequence ID" value="AXK41043.1"/>
    <property type="molecule type" value="Genomic_DNA"/>
</dbReference>
<evidence type="ECO:0000256" key="1">
    <source>
        <dbReference type="SAM" id="MobiDB-lite"/>
    </source>
</evidence>
<proteinExistence type="predicted"/>
<dbReference type="KEGG" id="err:DVR09_00705"/>
<reference evidence="3" key="1">
    <citation type="submission" date="2018-07" db="EMBL/GenBank/DDBJ databases">
        <title>Genome sequence of Erythrobacter strain YH-07, an antagonistic bacterium isolated from Yellow Sea.</title>
        <authorList>
            <person name="Tang T."/>
            <person name="Liu Q."/>
            <person name="Sun X."/>
        </authorList>
    </citation>
    <scope>NUCLEOTIDE SEQUENCE [LARGE SCALE GENOMIC DNA]</scope>
    <source>
        <strain evidence="3">YH-07</strain>
    </source>
</reference>
<dbReference type="RefSeq" id="WP_115415236.1">
    <property type="nucleotide sequence ID" value="NZ_CP031357.1"/>
</dbReference>
<dbReference type="OrthoDB" id="7597230at2"/>
<accession>A0A345YAU1</accession>
<name>A0A345YAU1_9SPHN</name>
<sequence>MQPEILANAPRCGAKTRSGKPCLSPRVKGRRRCRMHGGTNKGAPKCNRNAWQHGNRSTEAEAQLKKLSQANRDLRLSRKLREGRHLTPKEHDRLLDEYLRIKAL</sequence>
<feature type="region of interest" description="Disordered" evidence="1">
    <location>
        <begin position="1"/>
        <end position="50"/>
    </location>
</feature>
<keyword evidence="3" id="KW-1185">Reference proteome</keyword>
<dbReference type="AlphaFoldDB" id="A0A345YAU1"/>
<dbReference type="InterPro" id="IPR047675">
    <property type="entry name" value="Putative_zinc-bd"/>
</dbReference>